<dbReference type="Pfam" id="PF25279">
    <property type="entry name" value="Beta_prop_At2g24240"/>
    <property type="match status" value="2"/>
</dbReference>
<reference evidence="2 3" key="4">
    <citation type="journal article" date="2011" name="BMC Genomics">
        <title>RNA-Seq improves annotation of protein-coding genes in the cucumber genome.</title>
        <authorList>
            <person name="Li Z."/>
            <person name="Zhang Z."/>
            <person name="Yan P."/>
            <person name="Huang S."/>
            <person name="Fei Z."/>
            <person name="Lin K."/>
        </authorList>
    </citation>
    <scope>NUCLEOTIDE SEQUENCE [LARGE SCALE GENOMIC DNA]</scope>
    <source>
        <strain evidence="3">cv. 9930</strain>
    </source>
</reference>
<dbReference type="EMBL" id="CM002927">
    <property type="protein sequence ID" value="KGN47542.1"/>
    <property type="molecule type" value="Genomic_DNA"/>
</dbReference>
<name>A0A0A0KGR2_CUCSA</name>
<evidence type="ECO:0000313" key="3">
    <source>
        <dbReference type="Proteomes" id="UP000029981"/>
    </source>
</evidence>
<keyword evidence="3" id="KW-1185">Reference proteome</keyword>
<reference evidence="2 3" key="3">
    <citation type="journal article" date="2010" name="BMC Genomics">
        <title>Transcriptome sequencing and comparative analysis of cucumber flowers with different sex types.</title>
        <authorList>
            <person name="Guo S."/>
            <person name="Zheng Y."/>
            <person name="Joung J.G."/>
            <person name="Liu S."/>
            <person name="Zhang Z."/>
            <person name="Crasta O.R."/>
            <person name="Sobral B.W."/>
            <person name="Xu Y."/>
            <person name="Huang S."/>
            <person name="Fei Z."/>
        </authorList>
    </citation>
    <scope>NUCLEOTIDE SEQUENCE [LARGE SCALE GENOMIC DNA]</scope>
    <source>
        <strain evidence="3">cv. 9930</strain>
    </source>
</reference>
<evidence type="ECO:0000259" key="1">
    <source>
        <dbReference type="Pfam" id="PF25279"/>
    </source>
</evidence>
<evidence type="ECO:0000313" key="2">
    <source>
        <dbReference type="EMBL" id="KGN47542.1"/>
    </source>
</evidence>
<protein>
    <recommendedName>
        <fullName evidence="1">At2g24240-like C-terminal beta-propeller domain-containing protein</fullName>
    </recommendedName>
</protein>
<reference evidence="2 3" key="1">
    <citation type="journal article" date="2009" name="Nat. Genet.">
        <title>The genome of the cucumber, Cucumis sativus L.</title>
        <authorList>
            <person name="Huang S."/>
            <person name="Li R."/>
            <person name="Zhang Z."/>
            <person name="Li L."/>
            <person name="Gu X."/>
            <person name="Fan W."/>
            <person name="Lucas W.J."/>
            <person name="Wang X."/>
            <person name="Xie B."/>
            <person name="Ni P."/>
            <person name="Ren Y."/>
            <person name="Zhu H."/>
            <person name="Li J."/>
            <person name="Lin K."/>
            <person name="Jin W."/>
            <person name="Fei Z."/>
            <person name="Li G."/>
            <person name="Staub J."/>
            <person name="Kilian A."/>
            <person name="van der Vossen E.A."/>
            <person name="Wu Y."/>
            <person name="Guo J."/>
            <person name="He J."/>
            <person name="Jia Z."/>
            <person name="Ren Y."/>
            <person name="Tian G."/>
            <person name="Lu Y."/>
            <person name="Ruan J."/>
            <person name="Qian W."/>
            <person name="Wang M."/>
            <person name="Huang Q."/>
            <person name="Li B."/>
            <person name="Xuan Z."/>
            <person name="Cao J."/>
            <person name="Asan"/>
            <person name="Wu Z."/>
            <person name="Zhang J."/>
            <person name="Cai Q."/>
            <person name="Bai Y."/>
            <person name="Zhao B."/>
            <person name="Han Y."/>
            <person name="Li Y."/>
            <person name="Li X."/>
            <person name="Wang S."/>
            <person name="Shi Q."/>
            <person name="Liu S."/>
            <person name="Cho W.K."/>
            <person name="Kim J.Y."/>
            <person name="Xu Y."/>
            <person name="Heller-Uszynska K."/>
            <person name="Miao H."/>
            <person name="Cheng Z."/>
            <person name="Zhang S."/>
            <person name="Wu J."/>
            <person name="Yang Y."/>
            <person name="Kang H."/>
            <person name="Li M."/>
            <person name="Liang H."/>
            <person name="Ren X."/>
            <person name="Shi Z."/>
            <person name="Wen M."/>
            <person name="Jian M."/>
            <person name="Yang H."/>
            <person name="Zhang G."/>
            <person name="Yang Z."/>
            <person name="Chen R."/>
            <person name="Liu S."/>
            <person name="Li J."/>
            <person name="Ma L."/>
            <person name="Liu H."/>
            <person name="Zhou Y."/>
            <person name="Zhao J."/>
            <person name="Fang X."/>
            <person name="Li G."/>
            <person name="Fang L."/>
            <person name="Li Y."/>
            <person name="Liu D."/>
            <person name="Zheng H."/>
            <person name="Zhang Y."/>
            <person name="Qin N."/>
            <person name="Li Z."/>
            <person name="Yang G."/>
            <person name="Yang S."/>
            <person name="Bolund L."/>
            <person name="Kristiansen K."/>
            <person name="Zheng H."/>
            <person name="Li S."/>
            <person name="Zhang X."/>
            <person name="Yang H."/>
            <person name="Wang J."/>
            <person name="Sun R."/>
            <person name="Zhang B."/>
            <person name="Jiang S."/>
            <person name="Wang J."/>
            <person name="Du Y."/>
            <person name="Li S."/>
        </authorList>
    </citation>
    <scope>NUCLEOTIDE SEQUENCE [LARGE SCALE GENOMIC DNA]</scope>
    <source>
        <strain evidence="3">cv. 9930</strain>
    </source>
</reference>
<reference evidence="2 3" key="2">
    <citation type="journal article" date="2009" name="PLoS ONE">
        <title>An integrated genetic and cytogenetic map of the cucumber genome.</title>
        <authorList>
            <person name="Ren Y."/>
            <person name="Zhang Z."/>
            <person name="Liu J."/>
            <person name="Staub J.E."/>
            <person name="Han Y."/>
            <person name="Cheng Z."/>
            <person name="Li X."/>
            <person name="Lu J."/>
            <person name="Miao H."/>
            <person name="Kang H."/>
            <person name="Xie B."/>
            <person name="Gu X."/>
            <person name="Wang X."/>
            <person name="Du Y."/>
            <person name="Jin W."/>
            <person name="Huang S."/>
        </authorList>
    </citation>
    <scope>NUCLEOTIDE SEQUENCE [LARGE SCALE GENOMIC DNA]</scope>
    <source>
        <strain evidence="3">cv. 9930</strain>
    </source>
</reference>
<sequence>MAKKERPGFELDGENLKLASSITGRTLLKDNSLIRASANGSCSIANGRVFHVYDWMLQELSIGNLDYMKIVDMEWFDLENILISCQKQSNPNTIGDVNDGIIGLFNPQTAEPKHILLLTQSRNTYYTKVDVIGVWDTTTGQQIDFIGSTPNSELGNTFKLQWLPSNNCLIAAIHSPQSNIISIFDPRTKETHSGQWEHNPYMMKHEEALVDAMGIEEMQCVCVMDMRLEKLLDEVIGKPKLGWHGGKVFSVYCGFGFEWELASQVQPKNGEHIKDFSIGGDTTISLVEEIQIYTIIALWILKASSGGNYETFVLISAFYI</sequence>
<dbReference type="Gramene" id="KGN47542">
    <property type="protein sequence ID" value="KGN47542"/>
    <property type="gene ID" value="Csa_6G358060"/>
</dbReference>
<dbReference type="STRING" id="3659.A0A0A0KGR2"/>
<feature type="domain" description="At2g24240-like C-terminal beta-propeller" evidence="1">
    <location>
        <begin position="30"/>
        <end position="121"/>
    </location>
</feature>
<dbReference type="AlphaFoldDB" id="A0A0A0KGR2"/>
<dbReference type="InterPro" id="IPR057441">
    <property type="entry name" value="Beta_prop_At2g24240"/>
</dbReference>
<organism evidence="2 3">
    <name type="scientific">Cucumis sativus</name>
    <name type="common">Cucumber</name>
    <dbReference type="NCBI Taxonomy" id="3659"/>
    <lineage>
        <taxon>Eukaryota</taxon>
        <taxon>Viridiplantae</taxon>
        <taxon>Streptophyta</taxon>
        <taxon>Embryophyta</taxon>
        <taxon>Tracheophyta</taxon>
        <taxon>Spermatophyta</taxon>
        <taxon>Magnoliopsida</taxon>
        <taxon>eudicotyledons</taxon>
        <taxon>Gunneridae</taxon>
        <taxon>Pentapetalae</taxon>
        <taxon>rosids</taxon>
        <taxon>fabids</taxon>
        <taxon>Cucurbitales</taxon>
        <taxon>Cucurbitaceae</taxon>
        <taxon>Benincaseae</taxon>
        <taxon>Cucumis</taxon>
    </lineage>
</organism>
<gene>
    <name evidence="2" type="ORF">Csa_6G358060</name>
</gene>
<accession>A0A0A0KGR2</accession>
<feature type="domain" description="At2g24240-like C-terminal beta-propeller" evidence="1">
    <location>
        <begin position="130"/>
        <end position="226"/>
    </location>
</feature>
<dbReference type="Proteomes" id="UP000029981">
    <property type="component" value="Chromosome 6"/>
</dbReference>
<proteinExistence type="predicted"/>